<dbReference type="Proteomes" id="UP000011666">
    <property type="component" value="Unassembled WGS sequence"/>
</dbReference>
<dbReference type="SMART" id="SM00345">
    <property type="entry name" value="HTH_GNTR"/>
    <property type="match status" value="1"/>
</dbReference>
<dbReference type="Gene3D" id="1.10.10.10">
    <property type="entry name" value="Winged helix-like DNA-binding domain superfamily/Winged helix DNA-binding domain"/>
    <property type="match status" value="1"/>
</dbReference>
<keyword evidence="3" id="KW-0804">Transcription</keyword>
<gene>
    <name evidence="5" type="ORF">GS4_11_00210</name>
</gene>
<reference evidence="5 6" key="1">
    <citation type="submission" date="2013-01" db="EMBL/GenBank/DDBJ databases">
        <title>Whole genome shotgun sequence of Gordonia soli NBRC 108243.</title>
        <authorList>
            <person name="Isaki-Nakamura S."/>
            <person name="Hosoyama A."/>
            <person name="Tsuchikane K."/>
            <person name="Ando Y."/>
            <person name="Baba S."/>
            <person name="Ohji S."/>
            <person name="Hamada M."/>
            <person name="Tamura T."/>
            <person name="Yamazoe A."/>
            <person name="Yamazaki S."/>
            <person name="Fujita N."/>
        </authorList>
    </citation>
    <scope>NUCLEOTIDE SEQUENCE [LARGE SCALE GENOMIC DNA]</scope>
    <source>
        <strain evidence="5 6">NBRC 108243</strain>
    </source>
</reference>
<dbReference type="Pfam" id="PF07729">
    <property type="entry name" value="FCD"/>
    <property type="match status" value="1"/>
</dbReference>
<comment type="caution">
    <text evidence="5">The sequence shown here is derived from an EMBL/GenBank/DDBJ whole genome shotgun (WGS) entry which is preliminary data.</text>
</comment>
<dbReference type="STRING" id="1223545.GS4_11_00210"/>
<dbReference type="PANTHER" id="PTHR43537:SF5">
    <property type="entry name" value="UXU OPERON TRANSCRIPTIONAL REGULATOR"/>
    <property type="match status" value="1"/>
</dbReference>
<dbReference type="Gene3D" id="1.20.120.530">
    <property type="entry name" value="GntR ligand-binding domain-like"/>
    <property type="match status" value="1"/>
</dbReference>
<proteinExistence type="predicted"/>
<dbReference type="eggNOG" id="COG1802">
    <property type="taxonomic scope" value="Bacteria"/>
</dbReference>
<accession>M0QGR7</accession>
<dbReference type="EMBL" id="BANX01000011">
    <property type="protein sequence ID" value="GAC67753.1"/>
    <property type="molecule type" value="Genomic_DNA"/>
</dbReference>
<dbReference type="SUPFAM" id="SSF48008">
    <property type="entry name" value="GntR ligand-binding domain-like"/>
    <property type="match status" value="1"/>
</dbReference>
<evidence type="ECO:0000259" key="4">
    <source>
        <dbReference type="PROSITE" id="PS50949"/>
    </source>
</evidence>
<dbReference type="Pfam" id="PF00392">
    <property type="entry name" value="GntR"/>
    <property type="match status" value="1"/>
</dbReference>
<evidence type="ECO:0000256" key="3">
    <source>
        <dbReference type="ARBA" id="ARBA00023163"/>
    </source>
</evidence>
<dbReference type="InterPro" id="IPR011711">
    <property type="entry name" value="GntR_C"/>
</dbReference>
<dbReference type="GO" id="GO:0003677">
    <property type="term" value="F:DNA binding"/>
    <property type="evidence" value="ECO:0007669"/>
    <property type="project" value="UniProtKB-KW"/>
</dbReference>
<sequence>MLSELRRLMLSGGAPPGAQIAPGEIADAFGVSPIPVREALQTLVGEGLVVHRPHAGYRVCELSLAELREIYFVRGVLEQAALARAVELIRSEDLELARAQHQELLTAARFDDRTAFHATSRMFHRTLTAPCDMPRLMHMFEATWNLTDPFQVMRAVTADTRRRLNDDHAALLDAFAARDVDAVAQVARLHHGRLESAIVETAESLSVRHEE</sequence>
<dbReference type="InterPro" id="IPR000524">
    <property type="entry name" value="Tscrpt_reg_HTH_GntR"/>
</dbReference>
<evidence type="ECO:0000256" key="1">
    <source>
        <dbReference type="ARBA" id="ARBA00023015"/>
    </source>
</evidence>
<protein>
    <submittedName>
        <fullName evidence="5">Putative GntR family transcriptional regulator</fullName>
    </submittedName>
</protein>
<evidence type="ECO:0000313" key="6">
    <source>
        <dbReference type="Proteomes" id="UP000011666"/>
    </source>
</evidence>
<keyword evidence="2" id="KW-0238">DNA-binding</keyword>
<dbReference type="CDD" id="cd07377">
    <property type="entry name" value="WHTH_GntR"/>
    <property type="match status" value="1"/>
</dbReference>
<dbReference type="AlphaFoldDB" id="M0QGR7"/>
<dbReference type="PANTHER" id="PTHR43537">
    <property type="entry name" value="TRANSCRIPTIONAL REGULATOR, GNTR FAMILY"/>
    <property type="match status" value="1"/>
</dbReference>
<evidence type="ECO:0000256" key="2">
    <source>
        <dbReference type="ARBA" id="ARBA00023125"/>
    </source>
</evidence>
<keyword evidence="1" id="KW-0805">Transcription regulation</keyword>
<keyword evidence="6" id="KW-1185">Reference proteome</keyword>
<dbReference type="SUPFAM" id="SSF46785">
    <property type="entry name" value="Winged helix' DNA-binding domain"/>
    <property type="match status" value="1"/>
</dbReference>
<dbReference type="GO" id="GO:0003700">
    <property type="term" value="F:DNA-binding transcription factor activity"/>
    <property type="evidence" value="ECO:0007669"/>
    <property type="project" value="InterPro"/>
</dbReference>
<dbReference type="InterPro" id="IPR036390">
    <property type="entry name" value="WH_DNA-bd_sf"/>
</dbReference>
<dbReference type="PROSITE" id="PS50949">
    <property type="entry name" value="HTH_GNTR"/>
    <property type="match status" value="1"/>
</dbReference>
<name>M0QGR7_9ACTN</name>
<dbReference type="SMART" id="SM00895">
    <property type="entry name" value="FCD"/>
    <property type="match status" value="1"/>
</dbReference>
<evidence type="ECO:0000313" key="5">
    <source>
        <dbReference type="EMBL" id="GAC67753.1"/>
    </source>
</evidence>
<dbReference type="InterPro" id="IPR008920">
    <property type="entry name" value="TF_FadR/GntR_C"/>
</dbReference>
<organism evidence="5 6">
    <name type="scientific">Gordonia soli NBRC 108243</name>
    <dbReference type="NCBI Taxonomy" id="1223545"/>
    <lineage>
        <taxon>Bacteria</taxon>
        <taxon>Bacillati</taxon>
        <taxon>Actinomycetota</taxon>
        <taxon>Actinomycetes</taxon>
        <taxon>Mycobacteriales</taxon>
        <taxon>Gordoniaceae</taxon>
        <taxon>Gordonia</taxon>
    </lineage>
</organism>
<dbReference type="InterPro" id="IPR036388">
    <property type="entry name" value="WH-like_DNA-bd_sf"/>
</dbReference>
<feature type="domain" description="HTH gntR-type" evidence="4">
    <location>
        <begin position="1"/>
        <end position="62"/>
    </location>
</feature>